<dbReference type="AlphaFoldDB" id="A0A964WUK6"/>
<evidence type="ECO:0000313" key="1">
    <source>
        <dbReference type="EMBL" id="MYZ49129.1"/>
    </source>
</evidence>
<dbReference type="RefSeq" id="WP_161141473.1">
    <property type="nucleotide sequence ID" value="NZ_SPKJ01000061.1"/>
</dbReference>
<reference evidence="1" key="1">
    <citation type="submission" date="2019-03" db="EMBL/GenBank/DDBJ databases">
        <title>Afifella sp. nov., isolated from activated sludge.</title>
        <authorList>
            <person name="Li Q."/>
            <person name="Liu Y."/>
        </authorList>
    </citation>
    <scope>NUCLEOTIDE SEQUENCE</scope>
    <source>
        <strain evidence="1">L72</strain>
    </source>
</reference>
<evidence type="ECO:0000313" key="2">
    <source>
        <dbReference type="Proteomes" id="UP000773614"/>
    </source>
</evidence>
<sequence>MSVTRSDLTPWILTALNDLGGEAKIVTIAKHIWDKHENDLRSAGDLFYTWQYDMRWAAMKLRQSGKLAASDDTERGRWAIKK</sequence>
<gene>
    <name evidence="1" type="ORF">E4O86_15560</name>
</gene>
<proteinExistence type="predicted"/>
<protein>
    <submittedName>
        <fullName evidence="1">Uncharacterized protein</fullName>
    </submittedName>
</protein>
<organism evidence="1 2">
    <name type="scientific">Propylenella binzhouense</name>
    <dbReference type="NCBI Taxonomy" id="2555902"/>
    <lineage>
        <taxon>Bacteria</taxon>
        <taxon>Pseudomonadati</taxon>
        <taxon>Pseudomonadota</taxon>
        <taxon>Alphaproteobacteria</taxon>
        <taxon>Hyphomicrobiales</taxon>
        <taxon>Propylenellaceae</taxon>
        <taxon>Propylenella</taxon>
    </lineage>
</organism>
<comment type="caution">
    <text evidence="1">The sequence shown here is derived from an EMBL/GenBank/DDBJ whole genome shotgun (WGS) entry which is preliminary data.</text>
</comment>
<dbReference type="EMBL" id="SPKJ01000061">
    <property type="protein sequence ID" value="MYZ49129.1"/>
    <property type="molecule type" value="Genomic_DNA"/>
</dbReference>
<name>A0A964WUK6_9HYPH</name>
<keyword evidence="2" id="KW-1185">Reference proteome</keyword>
<dbReference type="OrthoDB" id="9815437at2"/>
<dbReference type="Proteomes" id="UP000773614">
    <property type="component" value="Unassembled WGS sequence"/>
</dbReference>
<accession>A0A964WUK6</accession>